<dbReference type="EnsemblBacteria" id="ABK76807">
    <property type="protein sequence ID" value="ABK76807"/>
    <property type="gene ID" value="CENSYa_0162"/>
</dbReference>
<reference evidence="1 2" key="1">
    <citation type="journal article" date="2006" name="Proc. Natl. Acad. Sci. U.S.A.">
        <title>Genomic analysis of the uncultivated marine crenarchaeote Cenarchaeum symbiosum.</title>
        <authorList>
            <person name="Hallam S.J."/>
            <person name="Konstantinidis K.T."/>
            <person name="Putnam N."/>
            <person name="Schleper C."/>
            <person name="Watanabe Y."/>
            <person name="Sugahara J."/>
            <person name="Preston C."/>
            <person name="de la Torre J."/>
            <person name="Richardson P.M."/>
            <person name="DeLong E.F."/>
        </authorList>
    </citation>
    <scope>NUCLEOTIDE SEQUENCE [LARGE SCALE GENOMIC DNA]</scope>
    <source>
        <strain evidence="2">A</strain>
    </source>
</reference>
<proteinExistence type="predicted"/>
<gene>
    <name evidence="1" type="ordered locus">CENSYa_0162</name>
</gene>
<evidence type="ECO:0000313" key="1">
    <source>
        <dbReference type="EMBL" id="ABK76807.1"/>
    </source>
</evidence>
<dbReference type="EMBL" id="DP000238">
    <property type="protein sequence ID" value="ABK76807.1"/>
    <property type="molecule type" value="Genomic_DNA"/>
</dbReference>
<evidence type="ECO:0000313" key="2">
    <source>
        <dbReference type="Proteomes" id="UP000000758"/>
    </source>
</evidence>
<protein>
    <submittedName>
        <fullName evidence="1">Uncharacterized protein</fullName>
    </submittedName>
</protein>
<organism evidence="1 2">
    <name type="scientific">Cenarchaeum symbiosum (strain A)</name>
    <dbReference type="NCBI Taxonomy" id="414004"/>
    <lineage>
        <taxon>Archaea</taxon>
        <taxon>Nitrososphaerota</taxon>
        <taxon>Candidatus Cenarchaeales</taxon>
        <taxon>Candidatus Cenarchaeaceae</taxon>
        <taxon>Candidatus Cenarchaeum</taxon>
    </lineage>
</organism>
<dbReference type="AlphaFoldDB" id="A0RTZ0"/>
<keyword evidence="2" id="KW-1185">Reference proteome</keyword>
<dbReference type="Proteomes" id="UP000000758">
    <property type="component" value="Chromosome"/>
</dbReference>
<name>A0RTZ0_CENSY</name>
<dbReference type="HOGENOM" id="CLU_106564_0_0_2"/>
<dbReference type="KEGG" id="csy:CENSYa_0162"/>
<accession>A0RTZ0</accession>
<sequence>MRAYAGKTNLHLDVHKTFIRSCSTALPLGKKCFVCKQKMGGKDEYLEHTIRYIGGSKIGDLAFHKDPACFNEGADILARQLRGDGDKYALVETNAGGCDYEYHMMLNEYGKMILLYMIVRHDGKKEAEPTTLKFLRQFYDTDELIFLGTSYTMEKSHYFMLAHVSDRIFSSHFNAENYKRDKIRQEEVWQDLQIRGEVELEEVKILAEFALQCMGIIADKSGQ</sequence>